<name>A0A645GCW8_9ZZZZ</name>
<gene>
    <name evidence="1" type="ORF">SDC9_171313</name>
</gene>
<sequence>MVDALIQSVSEDAVTKKNKSLTSAVDDCSAASEVIRQILFYGSLSDRISDAISVKRGLLLKIKRATEKGQKSSDLATKYHYEDLLLRINSALNI</sequence>
<protein>
    <submittedName>
        <fullName evidence="1">Uncharacterized protein</fullName>
    </submittedName>
</protein>
<dbReference type="AlphaFoldDB" id="A0A645GCW8"/>
<comment type="caution">
    <text evidence="1">The sequence shown here is derived from an EMBL/GenBank/DDBJ whole genome shotgun (WGS) entry which is preliminary data.</text>
</comment>
<evidence type="ECO:0000313" key="1">
    <source>
        <dbReference type="EMBL" id="MPN23920.1"/>
    </source>
</evidence>
<accession>A0A645GCW8</accession>
<reference evidence="1" key="1">
    <citation type="submission" date="2019-08" db="EMBL/GenBank/DDBJ databases">
        <authorList>
            <person name="Kucharzyk K."/>
            <person name="Murdoch R.W."/>
            <person name="Higgins S."/>
            <person name="Loffler F."/>
        </authorList>
    </citation>
    <scope>NUCLEOTIDE SEQUENCE</scope>
</reference>
<dbReference type="EMBL" id="VSSQ01072570">
    <property type="protein sequence ID" value="MPN23920.1"/>
    <property type="molecule type" value="Genomic_DNA"/>
</dbReference>
<organism evidence="1">
    <name type="scientific">bioreactor metagenome</name>
    <dbReference type="NCBI Taxonomy" id="1076179"/>
    <lineage>
        <taxon>unclassified sequences</taxon>
        <taxon>metagenomes</taxon>
        <taxon>ecological metagenomes</taxon>
    </lineage>
</organism>
<proteinExistence type="predicted"/>